<dbReference type="EMBL" id="JAVDYF010000001">
    <property type="protein sequence ID" value="MDR7354077.1"/>
    <property type="molecule type" value="Genomic_DNA"/>
</dbReference>
<dbReference type="InterPro" id="IPR003675">
    <property type="entry name" value="Rce1/LyrA-like_dom"/>
</dbReference>
<dbReference type="Proteomes" id="UP001183619">
    <property type="component" value="Unassembled WGS sequence"/>
</dbReference>
<keyword evidence="1" id="KW-0812">Transmembrane</keyword>
<name>A0ABU2B635_9CORY</name>
<dbReference type="RefSeq" id="WP_277104473.1">
    <property type="nucleotide sequence ID" value="NZ_BAAAJS010000077.1"/>
</dbReference>
<keyword evidence="3" id="KW-0378">Hydrolase</keyword>
<keyword evidence="3" id="KW-0645">Protease</keyword>
<dbReference type="GO" id="GO:0008233">
    <property type="term" value="F:peptidase activity"/>
    <property type="evidence" value="ECO:0007669"/>
    <property type="project" value="UniProtKB-KW"/>
</dbReference>
<reference evidence="3 4" key="1">
    <citation type="submission" date="2023-07" db="EMBL/GenBank/DDBJ databases">
        <title>Sequencing the genomes of 1000 actinobacteria strains.</title>
        <authorList>
            <person name="Klenk H.-P."/>
        </authorList>
    </citation>
    <scope>NUCLEOTIDE SEQUENCE [LARGE SCALE GENOMIC DNA]</scope>
    <source>
        <strain evidence="3 4">DSM 44508</strain>
    </source>
</reference>
<feature type="transmembrane region" description="Helical" evidence="1">
    <location>
        <begin position="61"/>
        <end position="82"/>
    </location>
</feature>
<gene>
    <name evidence="3" type="ORF">J2S37_000615</name>
</gene>
<feature type="transmembrane region" description="Helical" evidence="1">
    <location>
        <begin position="9"/>
        <end position="30"/>
    </location>
</feature>
<dbReference type="Pfam" id="PF02517">
    <property type="entry name" value="Rce1-like"/>
    <property type="match status" value="1"/>
</dbReference>
<keyword evidence="4" id="KW-1185">Reference proteome</keyword>
<evidence type="ECO:0000313" key="3">
    <source>
        <dbReference type="EMBL" id="MDR7354077.1"/>
    </source>
</evidence>
<feature type="domain" description="CAAX prenyl protease 2/Lysostaphin resistance protein A-like" evidence="2">
    <location>
        <begin position="137"/>
        <end position="229"/>
    </location>
</feature>
<feature type="transmembrane region" description="Helical" evidence="1">
    <location>
        <begin position="193"/>
        <end position="210"/>
    </location>
</feature>
<protein>
    <submittedName>
        <fullName evidence="3">Membrane protease YdiL (CAAX protease family)</fullName>
    </submittedName>
</protein>
<feature type="transmembrane region" description="Helical" evidence="1">
    <location>
        <begin position="217"/>
        <end position="237"/>
    </location>
</feature>
<dbReference type="GO" id="GO:0006508">
    <property type="term" value="P:proteolysis"/>
    <property type="evidence" value="ECO:0007669"/>
    <property type="project" value="UniProtKB-KW"/>
</dbReference>
<proteinExistence type="predicted"/>
<evidence type="ECO:0000313" key="4">
    <source>
        <dbReference type="Proteomes" id="UP001183619"/>
    </source>
</evidence>
<comment type="caution">
    <text evidence="3">The sequence shown here is derived from an EMBL/GenBank/DDBJ whole genome shotgun (WGS) entry which is preliminary data.</text>
</comment>
<organism evidence="3 4">
    <name type="scientific">Corynebacterium felinum</name>
    <dbReference type="NCBI Taxonomy" id="131318"/>
    <lineage>
        <taxon>Bacteria</taxon>
        <taxon>Bacillati</taxon>
        <taxon>Actinomycetota</taxon>
        <taxon>Actinomycetes</taxon>
        <taxon>Mycobacteriales</taxon>
        <taxon>Corynebacteriaceae</taxon>
        <taxon>Corynebacterium</taxon>
    </lineage>
</organism>
<evidence type="ECO:0000259" key="2">
    <source>
        <dbReference type="Pfam" id="PF02517"/>
    </source>
</evidence>
<keyword evidence="1" id="KW-0472">Membrane</keyword>
<evidence type="ECO:0000256" key="1">
    <source>
        <dbReference type="SAM" id="Phobius"/>
    </source>
</evidence>
<feature type="transmembrane region" description="Helical" evidence="1">
    <location>
        <begin position="102"/>
        <end position="122"/>
    </location>
</feature>
<keyword evidence="1" id="KW-1133">Transmembrane helix</keyword>
<accession>A0ABU2B635</accession>
<sequence>MQSVVRSRLVAELCIVLVITFGVSGLRAGLRLVNAVLSPQPLGSQTVTLNAQQSPHALIDIGLQLCSAAVLFGWGFLALFLLQTPIFQMSAREFRRWCVQGLGLAALIGVPGLGLYLASVALDLSKQVVPASFDQAWWEIPVLLLWSSANAFAEEVVVVMWLLLRLRQLGVHAGWAVAASAVLRGSYHLYQGFSAGVGNVVMGVVFAYFFHRTGKIWPLILAHFFIDAVAFVGSSVLGSQLHTLLGF</sequence>